<reference evidence="1" key="1">
    <citation type="submission" date="2014-05" db="EMBL/GenBank/DDBJ databases">
        <authorList>
            <person name="Chronopoulou M."/>
        </authorList>
    </citation>
    <scope>NUCLEOTIDE SEQUENCE</scope>
    <source>
        <tissue evidence="1">Whole organism</tissue>
    </source>
</reference>
<evidence type="ECO:0000313" key="1">
    <source>
        <dbReference type="EMBL" id="CDW23554.1"/>
    </source>
</evidence>
<dbReference type="InterPro" id="IPR012337">
    <property type="entry name" value="RNaseH-like_sf"/>
</dbReference>
<dbReference type="OrthoDB" id="6378606at2759"/>
<dbReference type="EMBL" id="HACA01006193">
    <property type="protein sequence ID" value="CDW23554.1"/>
    <property type="molecule type" value="Transcribed_RNA"/>
</dbReference>
<dbReference type="Gene3D" id="3.30.420.10">
    <property type="entry name" value="Ribonuclease H-like superfamily/Ribonuclease H"/>
    <property type="match status" value="1"/>
</dbReference>
<dbReference type="AlphaFoldDB" id="A0A0K2TBW0"/>
<protein>
    <submittedName>
        <fullName evidence="1">Putative LOC101074616 [Takifugu rubripes]</fullName>
    </submittedName>
</protein>
<proteinExistence type="predicted"/>
<dbReference type="EMBL" id="HACA01006194">
    <property type="protein sequence ID" value="CDW23555.1"/>
    <property type="molecule type" value="Transcribed_RNA"/>
</dbReference>
<sequence length="170" mass="19277">MGIEIRSTSDHTLNRGALFTDFLWKPLVQLLGSRSSLFPTSYHPESNSIIERFHRTLKTSLASRMNQEYESCVDALPFVMFGLCSAIPTIPGETFSPMHYVLPSAPRIPLSLNERTGTPNDKTFFKSFNEMKHAPPRVIPEPPDNVRAVLEAHKKSNYVFLILLTRVIFV</sequence>
<accession>A0A0K2TBW0</accession>
<name>A0A0K2TBW0_LEPSM</name>
<dbReference type="SUPFAM" id="SSF53098">
    <property type="entry name" value="Ribonuclease H-like"/>
    <property type="match status" value="1"/>
</dbReference>
<organism evidence="1">
    <name type="scientific">Lepeophtheirus salmonis</name>
    <name type="common">Salmon louse</name>
    <name type="synonym">Caligus salmonis</name>
    <dbReference type="NCBI Taxonomy" id="72036"/>
    <lineage>
        <taxon>Eukaryota</taxon>
        <taxon>Metazoa</taxon>
        <taxon>Ecdysozoa</taxon>
        <taxon>Arthropoda</taxon>
        <taxon>Crustacea</taxon>
        <taxon>Multicrustacea</taxon>
        <taxon>Hexanauplia</taxon>
        <taxon>Copepoda</taxon>
        <taxon>Siphonostomatoida</taxon>
        <taxon>Caligidae</taxon>
        <taxon>Lepeophtheirus</taxon>
    </lineage>
</organism>
<dbReference type="InterPro" id="IPR036397">
    <property type="entry name" value="RNaseH_sf"/>
</dbReference>
<dbReference type="GO" id="GO:0003676">
    <property type="term" value="F:nucleic acid binding"/>
    <property type="evidence" value="ECO:0007669"/>
    <property type="project" value="InterPro"/>
</dbReference>